<gene>
    <name evidence="5" type="ORF">MANT1106_LOCUS3125</name>
</gene>
<keyword evidence="2" id="KW-0560">Oxidoreductase</keyword>
<dbReference type="InterPro" id="IPR002347">
    <property type="entry name" value="SDR_fam"/>
</dbReference>
<protein>
    <recommendedName>
        <fullName evidence="4">Ketoreductase domain-containing protein</fullName>
    </recommendedName>
</protein>
<organism evidence="5">
    <name type="scientific">Mantoniella antarctica</name>
    <dbReference type="NCBI Taxonomy" id="81844"/>
    <lineage>
        <taxon>Eukaryota</taxon>
        <taxon>Viridiplantae</taxon>
        <taxon>Chlorophyta</taxon>
        <taxon>Mamiellophyceae</taxon>
        <taxon>Mamiellales</taxon>
        <taxon>Mamiellaceae</taxon>
        <taxon>Mantoniella</taxon>
    </lineage>
</organism>
<dbReference type="FunFam" id="3.40.50.720:FF:000047">
    <property type="entry name" value="NADP-dependent L-serine/L-allo-threonine dehydrogenase"/>
    <property type="match status" value="1"/>
</dbReference>
<feature type="domain" description="Ketoreductase" evidence="4">
    <location>
        <begin position="15"/>
        <end position="200"/>
    </location>
</feature>
<dbReference type="InterPro" id="IPR036291">
    <property type="entry name" value="NAD(P)-bd_dom_sf"/>
</dbReference>
<evidence type="ECO:0000256" key="3">
    <source>
        <dbReference type="RuleBase" id="RU000363"/>
    </source>
</evidence>
<dbReference type="PROSITE" id="PS00061">
    <property type="entry name" value="ADH_SHORT"/>
    <property type="match status" value="1"/>
</dbReference>
<dbReference type="PANTHER" id="PTHR42901">
    <property type="entry name" value="ALCOHOL DEHYDROGENASE"/>
    <property type="match status" value="1"/>
</dbReference>
<dbReference type="PRINTS" id="PR00080">
    <property type="entry name" value="SDRFAMILY"/>
</dbReference>
<reference evidence="5" key="1">
    <citation type="submission" date="2021-01" db="EMBL/GenBank/DDBJ databases">
        <authorList>
            <person name="Corre E."/>
            <person name="Pelletier E."/>
            <person name="Niang G."/>
            <person name="Scheremetjew M."/>
            <person name="Finn R."/>
            <person name="Kale V."/>
            <person name="Holt S."/>
            <person name="Cochrane G."/>
            <person name="Meng A."/>
            <person name="Brown T."/>
            <person name="Cohen L."/>
        </authorList>
    </citation>
    <scope>NUCLEOTIDE SEQUENCE</scope>
    <source>
        <strain evidence="5">SL-175</strain>
    </source>
</reference>
<proteinExistence type="inferred from homology"/>
<dbReference type="SMART" id="SM00822">
    <property type="entry name" value="PKS_KR"/>
    <property type="match status" value="1"/>
</dbReference>
<dbReference type="AlphaFoldDB" id="A0A7S0S9Y9"/>
<dbReference type="Pfam" id="PF00106">
    <property type="entry name" value="adh_short"/>
    <property type="match status" value="1"/>
</dbReference>
<dbReference type="InterPro" id="IPR057326">
    <property type="entry name" value="KR_dom"/>
</dbReference>
<dbReference type="Gene3D" id="3.40.50.720">
    <property type="entry name" value="NAD(P)-binding Rossmann-like Domain"/>
    <property type="match status" value="1"/>
</dbReference>
<evidence type="ECO:0000259" key="4">
    <source>
        <dbReference type="SMART" id="SM00822"/>
    </source>
</evidence>
<accession>A0A7S0S9Y9</accession>
<evidence type="ECO:0000256" key="2">
    <source>
        <dbReference type="ARBA" id="ARBA00023002"/>
    </source>
</evidence>
<dbReference type="SUPFAM" id="SSF51735">
    <property type="entry name" value="NAD(P)-binding Rossmann-fold domains"/>
    <property type="match status" value="1"/>
</dbReference>
<dbReference type="GO" id="GO:0016616">
    <property type="term" value="F:oxidoreductase activity, acting on the CH-OH group of donors, NAD or NADP as acceptor"/>
    <property type="evidence" value="ECO:0007669"/>
    <property type="project" value="UniProtKB-ARBA"/>
</dbReference>
<evidence type="ECO:0000313" key="5">
    <source>
        <dbReference type="EMBL" id="CAD8700443.1"/>
    </source>
</evidence>
<sequence length="265" mass="27819">MVSSALYPGADIKGHVALVTGASSGIGEACALRLAEAGVHLVLVARREDRLVALQRRLRTYGVEVHVVAMNVADVDDVARLPQVLPSRFAAVDILVNNAGLALGTAGADSIDMKDARTMMDVNVLGLMAFCRAFLPGMKARGKGHVVNLGSIAGHEAYVGGSIYCASKHAVDAFTTSARHDLVGTPIRVTAVSPGAVQTEFSVVRFRGDKAAADAVYKGFRPLSGADVADNVMYALTRPTHVQVCDMVVLASQQSSAKGIHRSKL</sequence>
<dbReference type="InterPro" id="IPR020904">
    <property type="entry name" value="Sc_DH/Rdtase_CS"/>
</dbReference>
<dbReference type="EMBL" id="HBFC01005567">
    <property type="protein sequence ID" value="CAD8700443.1"/>
    <property type="molecule type" value="Transcribed_RNA"/>
</dbReference>
<evidence type="ECO:0000256" key="1">
    <source>
        <dbReference type="ARBA" id="ARBA00006484"/>
    </source>
</evidence>
<dbReference type="PANTHER" id="PTHR42901:SF1">
    <property type="entry name" value="ALCOHOL DEHYDROGENASE"/>
    <property type="match status" value="1"/>
</dbReference>
<dbReference type="PRINTS" id="PR00081">
    <property type="entry name" value="GDHRDH"/>
</dbReference>
<comment type="similarity">
    <text evidence="1 3">Belongs to the short-chain dehydrogenases/reductases (SDR) family.</text>
</comment>
<name>A0A7S0S9Y9_9CHLO</name>